<dbReference type="RefSeq" id="WP_002686736.1">
    <property type="nucleotide sequence ID" value="NZ_CM001794.1"/>
</dbReference>
<dbReference type="InterPro" id="IPR021778">
    <property type="entry name" value="Se/S_carrier-like"/>
</dbReference>
<comment type="caution">
    <text evidence="2">The sequence shown here is derived from an EMBL/GenBank/DDBJ whole genome shotgun (WGS) entry which is preliminary data.</text>
</comment>
<dbReference type="Pfam" id="PF11823">
    <property type="entry name" value="Se_S_carrier"/>
    <property type="match status" value="1"/>
</dbReference>
<sequence length="117" mass="12489">MKTYGVFSFSSSHHAIAAEAITSGEVMASAEVSDAEALETSGDFSSSVSAVSGRLTEARLIPLPPEISAGCGLVLRVNEEGIKEASRLLSEAEIPYTGTYLLKIETNKRFVEKYDLS</sequence>
<reference evidence="2" key="1">
    <citation type="submission" date="2012-01" db="EMBL/GenBank/DDBJ databases">
        <title>The Genome Sequence of Treponema denticola H1-T.</title>
        <authorList>
            <consortium name="The Broad Institute Genome Sequencing Platform"/>
            <person name="Earl A."/>
            <person name="Ward D."/>
            <person name="Feldgarden M."/>
            <person name="Gevers D."/>
            <person name="Blanton J.M."/>
            <person name="Fenno C.J."/>
            <person name="Baranova O.V."/>
            <person name="Mathney J."/>
            <person name="Dewhirst F.E."/>
            <person name="Izard J."/>
            <person name="Young S.K."/>
            <person name="Zeng Q."/>
            <person name="Gargeya S."/>
            <person name="Fitzgerald M."/>
            <person name="Haas B."/>
            <person name="Abouelleil A."/>
            <person name="Alvarado L."/>
            <person name="Arachchi H.M."/>
            <person name="Berlin A."/>
            <person name="Chapman S.B."/>
            <person name="Gearin G."/>
            <person name="Goldberg J."/>
            <person name="Griggs A."/>
            <person name="Gujja S."/>
            <person name="Hansen M."/>
            <person name="Heiman D."/>
            <person name="Howarth C."/>
            <person name="Larimer J."/>
            <person name="Lui A."/>
            <person name="MacDonald P.J.P."/>
            <person name="McCowen C."/>
            <person name="Montmayeur A."/>
            <person name="Murphy C."/>
            <person name="Neiman D."/>
            <person name="Pearson M."/>
            <person name="Priest M."/>
            <person name="Roberts A."/>
            <person name="Saif S."/>
            <person name="Shea T."/>
            <person name="Sisk P."/>
            <person name="Stolte C."/>
            <person name="Sykes S."/>
            <person name="Wortman J."/>
            <person name="Nusbaum C."/>
            <person name="Birren B."/>
        </authorList>
    </citation>
    <scope>NUCLEOTIDE SEQUENCE [LARGE SCALE GENOMIC DNA]</scope>
    <source>
        <strain evidence="2">H1-T</strain>
    </source>
</reference>
<accession>M2BZ83</accession>
<dbReference type="EMBL" id="AGDW01000001">
    <property type="protein sequence ID" value="EMB34525.1"/>
    <property type="molecule type" value="Genomic_DNA"/>
</dbReference>
<gene>
    <name evidence="2" type="ORF">HMPREF9725_00064</name>
</gene>
<organism evidence="2">
    <name type="scientific">Treponema denticola H1-T</name>
    <dbReference type="NCBI Taxonomy" id="999431"/>
    <lineage>
        <taxon>Bacteria</taxon>
        <taxon>Pseudomonadati</taxon>
        <taxon>Spirochaetota</taxon>
        <taxon>Spirochaetia</taxon>
        <taxon>Spirochaetales</taxon>
        <taxon>Treponemataceae</taxon>
        <taxon>Treponema</taxon>
    </lineage>
</organism>
<dbReference type="HOGENOM" id="CLU_167443_2_3_12"/>
<evidence type="ECO:0000259" key="1">
    <source>
        <dbReference type="Pfam" id="PF11823"/>
    </source>
</evidence>
<protein>
    <recommendedName>
        <fullName evidence="1">Putative Se/S carrier protein-like domain-containing protein</fullName>
    </recommendedName>
</protein>
<name>M2BZ83_TREDN</name>
<evidence type="ECO:0000313" key="2">
    <source>
        <dbReference type="EMBL" id="EMB34525.1"/>
    </source>
</evidence>
<proteinExistence type="predicted"/>
<feature type="domain" description="Putative Se/S carrier protein-like" evidence="1">
    <location>
        <begin position="4"/>
        <end position="100"/>
    </location>
</feature>
<dbReference type="PATRIC" id="fig|999431.4.peg.67"/>
<dbReference type="AlphaFoldDB" id="M2BZ83"/>
<dbReference type="Proteomes" id="UP000011708">
    <property type="component" value="Chromosome"/>
</dbReference>